<proteinExistence type="predicted"/>
<dbReference type="Proteomes" id="UP000823775">
    <property type="component" value="Unassembled WGS sequence"/>
</dbReference>
<evidence type="ECO:0000313" key="2">
    <source>
        <dbReference type="EMBL" id="MCD7461685.1"/>
    </source>
</evidence>
<accession>A0ABS8SS91</accession>
<evidence type="ECO:0000256" key="1">
    <source>
        <dbReference type="SAM" id="MobiDB-lite"/>
    </source>
</evidence>
<comment type="caution">
    <text evidence="2">The sequence shown here is derived from an EMBL/GenBank/DDBJ whole genome shotgun (WGS) entry which is preliminary data.</text>
</comment>
<dbReference type="EMBL" id="JACEIK010000745">
    <property type="protein sequence ID" value="MCD7461685.1"/>
    <property type="molecule type" value="Genomic_DNA"/>
</dbReference>
<keyword evidence="3" id="KW-1185">Reference proteome</keyword>
<evidence type="ECO:0000313" key="3">
    <source>
        <dbReference type="Proteomes" id="UP000823775"/>
    </source>
</evidence>
<name>A0ABS8SS91_DATST</name>
<reference evidence="2 3" key="1">
    <citation type="journal article" date="2021" name="BMC Genomics">
        <title>Datura genome reveals duplications of psychoactive alkaloid biosynthetic genes and high mutation rate following tissue culture.</title>
        <authorList>
            <person name="Rajewski A."/>
            <person name="Carter-House D."/>
            <person name="Stajich J."/>
            <person name="Litt A."/>
        </authorList>
    </citation>
    <scope>NUCLEOTIDE SEQUENCE [LARGE SCALE GENOMIC DNA]</scope>
    <source>
        <strain evidence="2">AR-01</strain>
    </source>
</reference>
<feature type="region of interest" description="Disordered" evidence="1">
    <location>
        <begin position="1"/>
        <end position="43"/>
    </location>
</feature>
<protein>
    <submittedName>
        <fullName evidence="2">Uncharacterized protein</fullName>
    </submittedName>
</protein>
<gene>
    <name evidence="2" type="ORF">HAX54_046819</name>
</gene>
<organism evidence="2 3">
    <name type="scientific">Datura stramonium</name>
    <name type="common">Jimsonweed</name>
    <name type="synonym">Common thornapple</name>
    <dbReference type="NCBI Taxonomy" id="4076"/>
    <lineage>
        <taxon>Eukaryota</taxon>
        <taxon>Viridiplantae</taxon>
        <taxon>Streptophyta</taxon>
        <taxon>Embryophyta</taxon>
        <taxon>Tracheophyta</taxon>
        <taxon>Spermatophyta</taxon>
        <taxon>Magnoliopsida</taxon>
        <taxon>eudicotyledons</taxon>
        <taxon>Gunneridae</taxon>
        <taxon>Pentapetalae</taxon>
        <taxon>asterids</taxon>
        <taxon>lamiids</taxon>
        <taxon>Solanales</taxon>
        <taxon>Solanaceae</taxon>
        <taxon>Solanoideae</taxon>
        <taxon>Datureae</taxon>
        <taxon>Datura</taxon>
    </lineage>
</organism>
<sequence length="117" mass="13149">MDPKSNKGKGVASSSQGTKRARMGQESQNEDASMPQPPPRVHTLGLDFVFNDTVECNLNLVRKFSANWKPKERTNQVKIRGQIVNFTLASLNRFLGTPNVDPQPMKDLLLRPPYIEI</sequence>